<keyword evidence="2" id="KW-0456">Lyase</keyword>
<dbReference type="AlphaFoldDB" id="A0A284RN81"/>
<dbReference type="OrthoDB" id="639767at2759"/>
<evidence type="ECO:0000313" key="5">
    <source>
        <dbReference type="EMBL" id="SJL10198.1"/>
    </source>
</evidence>
<dbReference type="InterPro" id="IPR015424">
    <property type="entry name" value="PyrdxlP-dep_Trfase"/>
</dbReference>
<dbReference type="GO" id="GO:0005737">
    <property type="term" value="C:cytoplasm"/>
    <property type="evidence" value="ECO:0007669"/>
    <property type="project" value="TreeGrafter"/>
</dbReference>
<keyword evidence="4" id="KW-0472">Membrane</keyword>
<dbReference type="GO" id="GO:0030170">
    <property type="term" value="F:pyridoxal phosphate binding"/>
    <property type="evidence" value="ECO:0007669"/>
    <property type="project" value="InterPro"/>
</dbReference>
<dbReference type="SUPFAM" id="SSF53383">
    <property type="entry name" value="PLP-dependent transferases"/>
    <property type="match status" value="1"/>
</dbReference>
<evidence type="ECO:0000256" key="1">
    <source>
        <dbReference type="ARBA" id="ARBA00001933"/>
    </source>
</evidence>
<sequence length="71" mass="7920">MSPAFFCFLGDLIYYTIGLAYWQHPFFFAYFPIASTFEGILGDLYASSVANPVFTWASGPTCSELEAIVMD</sequence>
<keyword evidence="6" id="KW-1185">Reference proteome</keyword>
<proteinExistence type="predicted"/>
<evidence type="ECO:0000256" key="4">
    <source>
        <dbReference type="SAM" id="Phobius"/>
    </source>
</evidence>
<evidence type="ECO:0000256" key="3">
    <source>
        <dbReference type="ARBA" id="ARBA00022898"/>
    </source>
</evidence>
<dbReference type="PANTHER" id="PTHR11999">
    <property type="entry name" value="GROUP II PYRIDOXAL-5-PHOSPHATE DECARBOXYLASE"/>
    <property type="match status" value="1"/>
</dbReference>
<dbReference type="PANTHER" id="PTHR11999:SF70">
    <property type="entry name" value="MIP05841P"/>
    <property type="match status" value="1"/>
</dbReference>
<dbReference type="GO" id="GO:0006520">
    <property type="term" value="P:amino acid metabolic process"/>
    <property type="evidence" value="ECO:0007669"/>
    <property type="project" value="InterPro"/>
</dbReference>
<comment type="cofactor">
    <cofactor evidence="1">
        <name>pyridoxal 5'-phosphate</name>
        <dbReference type="ChEBI" id="CHEBI:597326"/>
    </cofactor>
</comment>
<evidence type="ECO:0000256" key="2">
    <source>
        <dbReference type="ARBA" id="ARBA00022793"/>
    </source>
</evidence>
<keyword evidence="3" id="KW-0663">Pyridoxal phosphate</keyword>
<keyword evidence="4" id="KW-1133">Transmembrane helix</keyword>
<feature type="transmembrane region" description="Helical" evidence="4">
    <location>
        <begin position="12"/>
        <end position="31"/>
    </location>
</feature>
<dbReference type="PRINTS" id="PR00800">
    <property type="entry name" value="YHDCRBOXLASE"/>
</dbReference>
<name>A0A284RN81_ARMOS</name>
<dbReference type="Pfam" id="PF00282">
    <property type="entry name" value="Pyridoxal_deC"/>
    <property type="match status" value="1"/>
</dbReference>
<dbReference type="EMBL" id="FUEG01000011">
    <property type="protein sequence ID" value="SJL10198.1"/>
    <property type="molecule type" value="Genomic_DNA"/>
</dbReference>
<gene>
    <name evidence="5" type="ORF">ARMOST_13582</name>
</gene>
<dbReference type="InterPro" id="IPR010977">
    <property type="entry name" value="Aromatic_deC"/>
</dbReference>
<accession>A0A284RN81</accession>
<reference evidence="6" key="1">
    <citation type="journal article" date="2017" name="Nat. Ecol. Evol.">
        <title>Genome expansion and lineage-specific genetic innovations in the forest pathogenic fungi Armillaria.</title>
        <authorList>
            <person name="Sipos G."/>
            <person name="Prasanna A.N."/>
            <person name="Walter M.C."/>
            <person name="O'Connor E."/>
            <person name="Balint B."/>
            <person name="Krizsan K."/>
            <person name="Kiss B."/>
            <person name="Hess J."/>
            <person name="Varga T."/>
            <person name="Slot J."/>
            <person name="Riley R."/>
            <person name="Boka B."/>
            <person name="Rigling D."/>
            <person name="Barry K."/>
            <person name="Lee J."/>
            <person name="Mihaltcheva S."/>
            <person name="LaButti K."/>
            <person name="Lipzen A."/>
            <person name="Waldron R."/>
            <person name="Moloney N.M."/>
            <person name="Sperisen C."/>
            <person name="Kredics L."/>
            <person name="Vagvoelgyi C."/>
            <person name="Patrignani A."/>
            <person name="Fitzpatrick D."/>
            <person name="Nagy I."/>
            <person name="Doyle S."/>
            <person name="Anderson J.B."/>
            <person name="Grigoriev I.V."/>
            <person name="Gueldener U."/>
            <person name="Muensterkoetter M."/>
            <person name="Nagy L.G."/>
        </authorList>
    </citation>
    <scope>NUCLEOTIDE SEQUENCE [LARGE SCALE GENOMIC DNA]</scope>
    <source>
        <strain evidence="6">C18/9</strain>
    </source>
</reference>
<keyword evidence="4" id="KW-0812">Transmembrane</keyword>
<organism evidence="5 6">
    <name type="scientific">Armillaria ostoyae</name>
    <name type="common">Armillaria root rot fungus</name>
    <dbReference type="NCBI Taxonomy" id="47428"/>
    <lineage>
        <taxon>Eukaryota</taxon>
        <taxon>Fungi</taxon>
        <taxon>Dikarya</taxon>
        <taxon>Basidiomycota</taxon>
        <taxon>Agaricomycotina</taxon>
        <taxon>Agaricomycetes</taxon>
        <taxon>Agaricomycetidae</taxon>
        <taxon>Agaricales</taxon>
        <taxon>Marasmiineae</taxon>
        <taxon>Physalacriaceae</taxon>
        <taxon>Armillaria</taxon>
    </lineage>
</organism>
<evidence type="ECO:0000313" key="6">
    <source>
        <dbReference type="Proteomes" id="UP000219338"/>
    </source>
</evidence>
<dbReference type="GO" id="GO:0016831">
    <property type="term" value="F:carboxy-lyase activity"/>
    <property type="evidence" value="ECO:0007669"/>
    <property type="project" value="UniProtKB-KW"/>
</dbReference>
<dbReference type="STRING" id="47428.A0A284RN81"/>
<dbReference type="InterPro" id="IPR002129">
    <property type="entry name" value="PyrdxlP-dep_de-COase"/>
</dbReference>
<keyword evidence="2" id="KW-0210">Decarboxylase</keyword>
<dbReference type="Proteomes" id="UP000219338">
    <property type="component" value="Unassembled WGS sequence"/>
</dbReference>
<protein>
    <submittedName>
        <fullName evidence="5">Uncharacterized protein</fullName>
    </submittedName>
</protein>
<dbReference type="GO" id="GO:0019752">
    <property type="term" value="P:carboxylic acid metabolic process"/>
    <property type="evidence" value="ECO:0007669"/>
    <property type="project" value="InterPro"/>
</dbReference>